<comment type="subcellular location">
    <subcellularLocation>
        <location evidence="7">Cytoplasm</location>
    </subcellularLocation>
</comment>
<dbReference type="SUPFAM" id="SSF64167">
    <property type="entry name" value="SurE-like"/>
    <property type="match status" value="1"/>
</dbReference>
<dbReference type="GO" id="GO:0005737">
    <property type="term" value="C:cytoplasm"/>
    <property type="evidence" value="ECO:0007669"/>
    <property type="project" value="UniProtKB-SubCell"/>
</dbReference>
<dbReference type="NCBIfam" id="TIGR00087">
    <property type="entry name" value="surE"/>
    <property type="match status" value="1"/>
</dbReference>
<dbReference type="RefSeq" id="WP_014225166.1">
    <property type="nucleotide sequence ID" value="NZ_CAJPTF010000020.1"/>
</dbReference>
<gene>
    <name evidence="7 10" type="primary">surE</name>
    <name evidence="9" type="ORF">CLI86_00235</name>
    <name evidence="10" type="ORF">TFUB20_01571</name>
</gene>
<dbReference type="GO" id="GO:0008253">
    <property type="term" value="F:5'-nucleotidase activity"/>
    <property type="evidence" value="ECO:0007669"/>
    <property type="project" value="UniProtKB-UniRule"/>
</dbReference>
<evidence type="ECO:0000256" key="2">
    <source>
        <dbReference type="ARBA" id="ARBA00011062"/>
    </source>
</evidence>
<evidence type="ECO:0000259" key="8">
    <source>
        <dbReference type="Pfam" id="PF01975"/>
    </source>
</evidence>
<dbReference type="PANTHER" id="PTHR30457">
    <property type="entry name" value="5'-NUCLEOTIDASE SURE"/>
    <property type="match status" value="1"/>
</dbReference>
<dbReference type="OrthoDB" id="9780815at2"/>
<dbReference type="InterPro" id="IPR030048">
    <property type="entry name" value="SurE"/>
</dbReference>
<evidence type="ECO:0000313" key="12">
    <source>
        <dbReference type="Proteomes" id="UP000219259"/>
    </source>
</evidence>
<dbReference type="GO" id="GO:0046872">
    <property type="term" value="F:metal ion binding"/>
    <property type="evidence" value="ECO:0007669"/>
    <property type="project" value="UniProtKB-UniRule"/>
</dbReference>
<dbReference type="Gene3D" id="3.40.1210.10">
    <property type="entry name" value="Survival protein SurE-like phosphatase/nucleotidase"/>
    <property type="match status" value="1"/>
</dbReference>
<dbReference type="InterPro" id="IPR036523">
    <property type="entry name" value="SurE-like_sf"/>
</dbReference>
<reference evidence="9 12" key="2">
    <citation type="submission" date="2017-09" db="EMBL/GenBank/DDBJ databases">
        <title>Phase variable restriction modification systems are present in the genome sequences of periodontal pathogens Prevotella intermedia, Tannerella forsythia and Porphyromonas gingivalis.</title>
        <authorList>
            <person name="Haigh R.D."/>
            <person name="Crawford L."/>
            <person name="Ralph J."/>
            <person name="Wanford J."/>
            <person name="Vartoukian S.R."/>
            <person name="Hijazib K."/>
            <person name="Wade W."/>
            <person name="Oggioni M.R."/>
        </authorList>
    </citation>
    <scope>NUCLEOTIDE SEQUENCE [LARGE SCALE GENOMIC DNA]</scope>
    <source>
        <strain evidence="9 12">WW11663</strain>
    </source>
</reference>
<evidence type="ECO:0000256" key="1">
    <source>
        <dbReference type="ARBA" id="ARBA00000815"/>
    </source>
</evidence>
<keyword evidence="6 7" id="KW-0378">Hydrolase</keyword>
<keyword evidence="3 7" id="KW-0963">Cytoplasm</keyword>
<name>A0A1D3UPK0_TANFO</name>
<dbReference type="OMA" id="DCVHIAL"/>
<evidence type="ECO:0000256" key="6">
    <source>
        <dbReference type="ARBA" id="ARBA00022801"/>
    </source>
</evidence>
<dbReference type="Proteomes" id="UP000219259">
    <property type="component" value="Unassembled WGS sequence"/>
</dbReference>
<dbReference type="Pfam" id="PF01975">
    <property type="entry name" value="SurE"/>
    <property type="match status" value="1"/>
</dbReference>
<proteinExistence type="inferred from homology"/>
<dbReference type="PANTHER" id="PTHR30457:SF12">
    <property type="entry name" value="5'_3'-NUCLEOTIDASE SURE"/>
    <property type="match status" value="1"/>
</dbReference>
<feature type="binding site" evidence="7">
    <location>
        <position position="43"/>
    </location>
    <ligand>
        <name>a divalent metal cation</name>
        <dbReference type="ChEBI" id="CHEBI:60240"/>
    </ligand>
</feature>
<comment type="similarity">
    <text evidence="2 7">Belongs to the SurE nucleotidase family.</text>
</comment>
<dbReference type="AlphaFoldDB" id="A0A1D3UPK0"/>
<keyword evidence="4 7" id="KW-0479">Metal-binding</keyword>
<protein>
    <recommendedName>
        <fullName evidence="7">5'-nucleotidase SurE</fullName>
        <ecNumber evidence="7">3.1.3.5</ecNumber>
    </recommendedName>
    <alternativeName>
        <fullName evidence="7">Nucleoside 5'-monophosphate phosphohydrolase</fullName>
    </alternativeName>
</protein>
<dbReference type="InterPro" id="IPR002828">
    <property type="entry name" value="SurE-like_Pase/nucleotidase"/>
</dbReference>
<evidence type="ECO:0000256" key="4">
    <source>
        <dbReference type="ARBA" id="ARBA00022723"/>
    </source>
</evidence>
<comment type="function">
    <text evidence="7">Nucleotidase that shows phosphatase activity on nucleoside 5'-monophosphates.</text>
</comment>
<dbReference type="GeneID" id="34758960"/>
<dbReference type="EC" id="3.1.3.5" evidence="7"/>
<dbReference type="NCBIfam" id="NF001492">
    <property type="entry name" value="PRK00346.2-2"/>
    <property type="match status" value="1"/>
</dbReference>
<comment type="catalytic activity">
    <reaction evidence="1 7">
        <text>a ribonucleoside 5'-phosphate + H2O = a ribonucleoside + phosphate</text>
        <dbReference type="Rhea" id="RHEA:12484"/>
        <dbReference type="ChEBI" id="CHEBI:15377"/>
        <dbReference type="ChEBI" id="CHEBI:18254"/>
        <dbReference type="ChEBI" id="CHEBI:43474"/>
        <dbReference type="ChEBI" id="CHEBI:58043"/>
        <dbReference type="EC" id="3.1.3.5"/>
    </reaction>
</comment>
<sequence length="256" mass="28264">MKKQALILVTNDDGIEAQGIRALADGLHELGDVVVMAPDGPRSGMSTAITTNVSISYTCIERAEGLTVYRCTGTPTDCVKLYLNEVADRKPDLVVSGINHGGNQAISVHYSGTMGAVVEGCALDIPSMGVSLYQYKPEADFSESVRLAQQLAKEVLRRGLPHGTYLNLNVPNRAKVKGMAICRQADGRWIKEYRQTYDENGEPQFWLTGEFLNYEPIFPDNDTRMLDAGYASLVPCKLDVTDYAFMETLKDWQIDD</sequence>
<accession>A0A1D3UPK0</accession>
<dbReference type="GO" id="GO:0004309">
    <property type="term" value="F:exopolyphosphatase activity"/>
    <property type="evidence" value="ECO:0007669"/>
    <property type="project" value="TreeGrafter"/>
</dbReference>
<dbReference type="EMBL" id="FMMM01000056">
    <property type="protein sequence ID" value="SCQ22025.1"/>
    <property type="molecule type" value="Genomic_DNA"/>
</dbReference>
<dbReference type="GO" id="GO:0008254">
    <property type="term" value="F:3'-nucleotidase activity"/>
    <property type="evidence" value="ECO:0007669"/>
    <property type="project" value="TreeGrafter"/>
</dbReference>
<organism evidence="10 11">
    <name type="scientific">Tannerella forsythia</name>
    <name type="common">Bacteroides forsythus</name>
    <dbReference type="NCBI Taxonomy" id="28112"/>
    <lineage>
        <taxon>Bacteria</taxon>
        <taxon>Pseudomonadati</taxon>
        <taxon>Bacteroidota</taxon>
        <taxon>Bacteroidia</taxon>
        <taxon>Bacteroidales</taxon>
        <taxon>Tannerellaceae</taxon>
        <taxon>Tannerella</taxon>
    </lineage>
</organism>
<comment type="cofactor">
    <cofactor evidence="7">
        <name>a divalent metal cation</name>
        <dbReference type="ChEBI" id="CHEBI:60240"/>
    </cofactor>
    <text evidence="7">Binds 1 divalent metal cation per subunit.</text>
</comment>
<evidence type="ECO:0000256" key="3">
    <source>
        <dbReference type="ARBA" id="ARBA00022490"/>
    </source>
</evidence>
<dbReference type="HAMAP" id="MF_00060">
    <property type="entry name" value="SurE"/>
    <property type="match status" value="1"/>
</dbReference>
<evidence type="ECO:0000256" key="7">
    <source>
        <dbReference type="HAMAP-Rule" id="MF_00060"/>
    </source>
</evidence>
<evidence type="ECO:0000256" key="5">
    <source>
        <dbReference type="ARBA" id="ARBA00022741"/>
    </source>
</evidence>
<feature type="binding site" evidence="7">
    <location>
        <position position="13"/>
    </location>
    <ligand>
        <name>a divalent metal cation</name>
        <dbReference type="ChEBI" id="CHEBI:60240"/>
    </ligand>
</feature>
<dbReference type="GO" id="GO:0000166">
    <property type="term" value="F:nucleotide binding"/>
    <property type="evidence" value="ECO:0007669"/>
    <property type="project" value="UniProtKB-KW"/>
</dbReference>
<feature type="binding site" evidence="7">
    <location>
        <position position="99"/>
    </location>
    <ligand>
        <name>a divalent metal cation</name>
        <dbReference type="ChEBI" id="CHEBI:60240"/>
    </ligand>
</feature>
<keyword evidence="5 7" id="KW-0547">Nucleotide-binding</keyword>
<dbReference type="EMBL" id="NSLJ01000001">
    <property type="protein sequence ID" value="PDP45102.1"/>
    <property type="molecule type" value="Genomic_DNA"/>
</dbReference>
<feature type="domain" description="Survival protein SurE-like phosphatase/nucleotidase" evidence="8">
    <location>
        <begin position="7"/>
        <end position="189"/>
    </location>
</feature>
<feature type="binding site" evidence="7">
    <location>
        <position position="12"/>
    </location>
    <ligand>
        <name>a divalent metal cation</name>
        <dbReference type="ChEBI" id="CHEBI:60240"/>
    </ligand>
</feature>
<dbReference type="Proteomes" id="UP000182057">
    <property type="component" value="Unassembled WGS sequence"/>
</dbReference>
<reference evidence="10 11" key="1">
    <citation type="submission" date="2016-09" db="EMBL/GenBank/DDBJ databases">
        <authorList>
            <person name="Capua I."/>
            <person name="De Benedictis P."/>
            <person name="Joannis T."/>
            <person name="Lombin L.H."/>
            <person name="Cattoli G."/>
        </authorList>
    </citation>
    <scope>NUCLEOTIDE SEQUENCE [LARGE SCALE GENOMIC DNA]</scope>
    <source>
        <strain evidence="10 11">UB20</strain>
    </source>
</reference>
<evidence type="ECO:0000313" key="9">
    <source>
        <dbReference type="EMBL" id="PDP45102.1"/>
    </source>
</evidence>
<evidence type="ECO:0000313" key="10">
    <source>
        <dbReference type="EMBL" id="SCQ22025.1"/>
    </source>
</evidence>
<evidence type="ECO:0000313" key="11">
    <source>
        <dbReference type="Proteomes" id="UP000182057"/>
    </source>
</evidence>